<proteinExistence type="inferred from homology"/>
<comment type="similarity">
    <text evidence="8">Belongs to the major facilitator superfamily. Sugar transporter (TC 2.A.1.1) family.</text>
</comment>
<evidence type="ECO:0000313" key="11">
    <source>
        <dbReference type="EMBL" id="KAL1490597.1"/>
    </source>
</evidence>
<dbReference type="GO" id="GO:0005353">
    <property type="term" value="F:fructose transmembrane transporter activity"/>
    <property type="evidence" value="ECO:0007669"/>
    <property type="project" value="UniProtKB-ARBA"/>
</dbReference>
<name>A0ABD1E7F0_HYPHA</name>
<evidence type="ECO:0000256" key="1">
    <source>
        <dbReference type="ARBA" id="ARBA00004651"/>
    </source>
</evidence>
<evidence type="ECO:0000259" key="10">
    <source>
        <dbReference type="PROSITE" id="PS50850"/>
    </source>
</evidence>
<dbReference type="InterPro" id="IPR003663">
    <property type="entry name" value="Sugar/inositol_transpt"/>
</dbReference>
<evidence type="ECO:0000256" key="3">
    <source>
        <dbReference type="ARBA" id="ARBA00022475"/>
    </source>
</evidence>
<dbReference type="InterPro" id="IPR045263">
    <property type="entry name" value="GLUT"/>
</dbReference>
<evidence type="ECO:0000313" key="12">
    <source>
        <dbReference type="Proteomes" id="UP001566132"/>
    </source>
</evidence>
<evidence type="ECO:0000256" key="9">
    <source>
        <dbReference type="SAM" id="Phobius"/>
    </source>
</evidence>
<keyword evidence="5 9" id="KW-1133">Transmembrane helix</keyword>
<feature type="transmembrane region" description="Helical" evidence="9">
    <location>
        <begin position="436"/>
        <end position="456"/>
    </location>
</feature>
<keyword evidence="2 8" id="KW-0813">Transport</keyword>
<feature type="transmembrane region" description="Helical" evidence="9">
    <location>
        <begin position="370"/>
        <end position="398"/>
    </location>
</feature>
<feature type="transmembrane region" description="Helical" evidence="9">
    <location>
        <begin position="410"/>
        <end position="430"/>
    </location>
</feature>
<feature type="transmembrane region" description="Helical" evidence="9">
    <location>
        <begin position="102"/>
        <end position="122"/>
    </location>
</feature>
<sequence>MAKTTGWLEGFNGRLAFAIAASALGSSFQHGYNTGVLNNPQKVIEKWINVTLTDRSEGLVPSQESVTLVFSIMVAIFCVGGMIGGAITGFVAERFGRKGGLLLNNVLVLFAVISMSSAKAAASFELVILGRFLIGINSGLNAGLSPMYLAEISPVNLRGAVGTVYQLVITISILIAQVVSLRSILGTNDHWPTLLALTIIPAIFQIATLPFCPESPKYLLLSKGRELEAQKALSWFRGTLTVHEEMDGMRAEYDAMKLVPKVTVRELITNNALRIPLIISMTIMVAQQLSGINAVMFFSSEIFKMAGLNDENSTYATLTIGGVNVLMTIVSLFLVEKAGRKTLLLIGFAGMAVDTALLTISMLFADKSRAFGIICVILVVIYVIMFASGPGSIPWFLVSELFSQTARPTASALAVCINWTANFLVGLAFLPLANLMGPYVFIIFVVLQTLFLLFIYKKVPETKNKTLEEISIMFRQQSYQ</sequence>
<feature type="transmembrane region" description="Helical" evidence="9">
    <location>
        <begin position="68"/>
        <end position="90"/>
    </location>
</feature>
<accession>A0ABD1E7F0</accession>
<keyword evidence="4 9" id="KW-0812">Transmembrane</keyword>
<dbReference type="NCBIfam" id="TIGR00879">
    <property type="entry name" value="SP"/>
    <property type="match status" value="1"/>
</dbReference>
<feature type="transmembrane region" description="Helical" evidence="9">
    <location>
        <begin position="128"/>
        <end position="150"/>
    </location>
</feature>
<dbReference type="PROSITE" id="PS50850">
    <property type="entry name" value="MFS"/>
    <property type="match status" value="1"/>
</dbReference>
<dbReference type="FunFam" id="1.20.1250.20:FF:001511">
    <property type="entry name" value="Solute carrier family 2, facilitated glucose transporter member 5"/>
    <property type="match status" value="1"/>
</dbReference>
<dbReference type="InterPro" id="IPR005829">
    <property type="entry name" value="Sugar_transporter_CS"/>
</dbReference>
<dbReference type="Pfam" id="PF00083">
    <property type="entry name" value="Sugar_tr"/>
    <property type="match status" value="1"/>
</dbReference>
<comment type="caution">
    <text evidence="11">The sequence shown here is derived from an EMBL/GenBank/DDBJ whole genome shotgun (WGS) entry which is preliminary data.</text>
</comment>
<dbReference type="PANTHER" id="PTHR23503">
    <property type="entry name" value="SOLUTE CARRIER FAMILY 2"/>
    <property type="match status" value="1"/>
</dbReference>
<dbReference type="PROSITE" id="PS00217">
    <property type="entry name" value="SUGAR_TRANSPORT_2"/>
    <property type="match status" value="1"/>
</dbReference>
<feature type="domain" description="Major facilitator superfamily (MFS) profile" evidence="10">
    <location>
        <begin position="19"/>
        <end position="463"/>
    </location>
</feature>
<organism evidence="11 12">
    <name type="scientific">Hypothenemus hampei</name>
    <name type="common">Coffee berry borer</name>
    <dbReference type="NCBI Taxonomy" id="57062"/>
    <lineage>
        <taxon>Eukaryota</taxon>
        <taxon>Metazoa</taxon>
        <taxon>Ecdysozoa</taxon>
        <taxon>Arthropoda</taxon>
        <taxon>Hexapoda</taxon>
        <taxon>Insecta</taxon>
        <taxon>Pterygota</taxon>
        <taxon>Neoptera</taxon>
        <taxon>Endopterygota</taxon>
        <taxon>Coleoptera</taxon>
        <taxon>Polyphaga</taxon>
        <taxon>Cucujiformia</taxon>
        <taxon>Curculionidae</taxon>
        <taxon>Scolytinae</taxon>
        <taxon>Hypothenemus</taxon>
    </lineage>
</organism>
<evidence type="ECO:0000256" key="5">
    <source>
        <dbReference type="ARBA" id="ARBA00022989"/>
    </source>
</evidence>
<protein>
    <recommendedName>
        <fullName evidence="10">Major facilitator superfamily (MFS) profile domain-containing protein</fullName>
    </recommendedName>
</protein>
<gene>
    <name evidence="11" type="ORF">ABEB36_013263</name>
</gene>
<dbReference type="PRINTS" id="PR00171">
    <property type="entry name" value="SUGRTRNSPORT"/>
</dbReference>
<dbReference type="InterPro" id="IPR005828">
    <property type="entry name" value="MFS_sugar_transport-like"/>
</dbReference>
<evidence type="ECO:0000256" key="2">
    <source>
        <dbReference type="ARBA" id="ARBA00022448"/>
    </source>
</evidence>
<feature type="transmembrane region" description="Helical" evidence="9">
    <location>
        <begin position="191"/>
        <end position="212"/>
    </location>
</feature>
<dbReference type="PROSITE" id="PS00216">
    <property type="entry name" value="SUGAR_TRANSPORT_1"/>
    <property type="match status" value="1"/>
</dbReference>
<dbReference type="InterPro" id="IPR020846">
    <property type="entry name" value="MFS_dom"/>
</dbReference>
<feature type="transmembrane region" description="Helical" evidence="9">
    <location>
        <begin position="275"/>
        <end position="295"/>
    </location>
</feature>
<feature type="transmembrane region" description="Helical" evidence="9">
    <location>
        <begin position="315"/>
        <end position="335"/>
    </location>
</feature>
<keyword evidence="7" id="KW-0325">Glycoprotein</keyword>
<evidence type="ECO:0000256" key="8">
    <source>
        <dbReference type="RuleBase" id="RU003346"/>
    </source>
</evidence>
<dbReference type="SUPFAM" id="SSF103473">
    <property type="entry name" value="MFS general substrate transporter"/>
    <property type="match status" value="1"/>
</dbReference>
<evidence type="ECO:0000256" key="4">
    <source>
        <dbReference type="ARBA" id="ARBA00022692"/>
    </source>
</evidence>
<reference evidence="11 12" key="1">
    <citation type="submission" date="2024-05" db="EMBL/GenBank/DDBJ databases">
        <title>Genetic variation in Jamaican populations of the coffee berry borer (Hypothenemus hampei).</title>
        <authorList>
            <person name="Errbii M."/>
            <person name="Myrie A."/>
        </authorList>
    </citation>
    <scope>NUCLEOTIDE SEQUENCE [LARGE SCALE GENOMIC DNA]</scope>
    <source>
        <strain evidence="11">JA-Hopewell-2020-01-JO</strain>
        <tissue evidence="11">Whole body</tissue>
    </source>
</reference>
<dbReference type="GO" id="GO:1990539">
    <property type="term" value="P:fructose import across plasma membrane"/>
    <property type="evidence" value="ECO:0007669"/>
    <property type="project" value="UniProtKB-ARBA"/>
</dbReference>
<dbReference type="AlphaFoldDB" id="A0ABD1E7F0"/>
<feature type="transmembrane region" description="Helical" evidence="9">
    <location>
        <begin position="162"/>
        <end position="185"/>
    </location>
</feature>
<dbReference type="Gene3D" id="1.20.1250.20">
    <property type="entry name" value="MFS general substrate transporter like domains"/>
    <property type="match status" value="1"/>
</dbReference>
<keyword evidence="12" id="KW-1185">Reference proteome</keyword>
<dbReference type="Proteomes" id="UP001566132">
    <property type="component" value="Unassembled WGS sequence"/>
</dbReference>
<dbReference type="PANTHER" id="PTHR23503:SF8">
    <property type="entry name" value="FACILITATED GLUCOSE TRANSPORTER PROTEIN 1"/>
    <property type="match status" value="1"/>
</dbReference>
<comment type="subcellular location">
    <subcellularLocation>
        <location evidence="1">Cell membrane</location>
        <topology evidence="1">Multi-pass membrane protein</topology>
    </subcellularLocation>
</comment>
<feature type="transmembrane region" description="Helical" evidence="9">
    <location>
        <begin position="342"/>
        <end position="364"/>
    </location>
</feature>
<keyword evidence="6 9" id="KW-0472">Membrane</keyword>
<evidence type="ECO:0000256" key="6">
    <source>
        <dbReference type="ARBA" id="ARBA00023136"/>
    </source>
</evidence>
<keyword evidence="3" id="KW-1003">Cell membrane</keyword>
<evidence type="ECO:0000256" key="7">
    <source>
        <dbReference type="ARBA" id="ARBA00023180"/>
    </source>
</evidence>
<dbReference type="InterPro" id="IPR036259">
    <property type="entry name" value="MFS_trans_sf"/>
</dbReference>
<dbReference type="GO" id="GO:0005886">
    <property type="term" value="C:plasma membrane"/>
    <property type="evidence" value="ECO:0007669"/>
    <property type="project" value="UniProtKB-SubCell"/>
</dbReference>
<dbReference type="EMBL" id="JBDJPC010000010">
    <property type="protein sequence ID" value="KAL1490597.1"/>
    <property type="molecule type" value="Genomic_DNA"/>
</dbReference>